<name>R9GSP4_9SPHI</name>
<dbReference type="AlphaFoldDB" id="R9GSP4"/>
<evidence type="ECO:0000313" key="2">
    <source>
        <dbReference type="Proteomes" id="UP000014174"/>
    </source>
</evidence>
<gene>
    <name evidence="1" type="ORF">ADIARSV_2168</name>
</gene>
<dbReference type="STRING" id="1150600.ADIARSV_2168"/>
<dbReference type="InterPro" id="IPR046733">
    <property type="entry name" value="DUF6625"/>
</dbReference>
<protein>
    <submittedName>
        <fullName evidence="1">Uncharacterized protein</fullName>
    </submittedName>
</protein>
<dbReference type="RefSeq" id="WP_016195402.1">
    <property type="nucleotide sequence ID" value="NZ_AQPN01000079.1"/>
</dbReference>
<dbReference type="EMBL" id="AQPN01000079">
    <property type="protein sequence ID" value="EOR94570.1"/>
    <property type="molecule type" value="Genomic_DNA"/>
</dbReference>
<sequence>MKKIAVIALWFGKLPDYFYLWTRSLERNKDYTFLLFTDQHIPAKGLPSNLKVFSYSFDQIKVTIETSLSIKPALDYSYKLCDFRPAFGEVFASHLAGYQFWGYCDIDVLFGDLSRFITPEILATNHKIFNRGHFTLYKNEPWINQLYRSSKTINAKEIFESPACYIFDEWHGIHQIFKEFNLSQYHQECIADIQPNKARYTCSNIENFKKQLFIWENGAVKQYYIKNETLQSRELAYIHFKKRKIHIKDTKAFSSSSVMLNAFSFIPFEGTVTIDLVKKYDQANYIHFFQRQSGRLLDTLSRYIEQAVPIDKSLISKPIDS</sequence>
<dbReference type="OrthoDB" id="1910631at2"/>
<dbReference type="Pfam" id="PF20330">
    <property type="entry name" value="DUF6625"/>
    <property type="match status" value="1"/>
</dbReference>
<comment type="caution">
    <text evidence="1">The sequence shown here is derived from an EMBL/GenBank/DDBJ whole genome shotgun (WGS) entry which is preliminary data.</text>
</comment>
<dbReference type="Proteomes" id="UP000014174">
    <property type="component" value="Unassembled WGS sequence"/>
</dbReference>
<proteinExistence type="predicted"/>
<accession>R9GSP4</accession>
<dbReference type="eggNOG" id="ENOG502ZCE3">
    <property type="taxonomic scope" value="Bacteria"/>
</dbReference>
<evidence type="ECO:0000313" key="1">
    <source>
        <dbReference type="EMBL" id="EOR94570.1"/>
    </source>
</evidence>
<reference evidence="1 2" key="1">
    <citation type="journal article" date="2013" name="Genome Announc.">
        <title>Draft Genome Sequence of Arcticibacter svalbardensis Strain MN12-7T, a Member of the Family Sphingobacteriaceae Isolated from an Arctic Soil Sample.</title>
        <authorList>
            <person name="Shivaji S."/>
            <person name="Ara S."/>
            <person name="Prasad S."/>
            <person name="Manasa B.P."/>
            <person name="Begum Z."/>
            <person name="Singh A."/>
            <person name="Kumar Pinnaka A."/>
        </authorList>
    </citation>
    <scope>NUCLEOTIDE SEQUENCE [LARGE SCALE GENOMIC DNA]</scope>
    <source>
        <strain evidence="1 2">MN12-7</strain>
    </source>
</reference>
<keyword evidence="2" id="KW-1185">Reference proteome</keyword>
<organism evidence="1 2">
    <name type="scientific">Arcticibacter svalbardensis MN12-7</name>
    <dbReference type="NCBI Taxonomy" id="1150600"/>
    <lineage>
        <taxon>Bacteria</taxon>
        <taxon>Pseudomonadati</taxon>
        <taxon>Bacteroidota</taxon>
        <taxon>Sphingobacteriia</taxon>
        <taxon>Sphingobacteriales</taxon>
        <taxon>Sphingobacteriaceae</taxon>
        <taxon>Arcticibacter</taxon>
    </lineage>
</organism>